<dbReference type="Pfam" id="PF00753">
    <property type="entry name" value="Lactamase_B"/>
    <property type="match status" value="1"/>
</dbReference>
<dbReference type="RefSeq" id="WP_189031224.1">
    <property type="nucleotide sequence ID" value="NZ_BMKR01000041.1"/>
</dbReference>
<dbReference type="InterPro" id="IPR050698">
    <property type="entry name" value="MBL"/>
</dbReference>
<dbReference type="GO" id="GO:0004521">
    <property type="term" value="F:RNA endonuclease activity"/>
    <property type="evidence" value="ECO:0007669"/>
    <property type="project" value="TreeGrafter"/>
</dbReference>
<dbReference type="Gene3D" id="3.60.15.10">
    <property type="entry name" value="Ribonuclease Z/Hydroxyacylglutathione hydrolase-like"/>
    <property type="match status" value="1"/>
</dbReference>
<dbReference type="SUPFAM" id="SSF56281">
    <property type="entry name" value="Metallo-hydrolase/oxidoreductase"/>
    <property type="match status" value="1"/>
</dbReference>
<comment type="catalytic activity">
    <reaction evidence="1">
        <text>3',5'-cyclic CMP + H2O = CMP + H(+)</text>
        <dbReference type="Rhea" id="RHEA:72675"/>
        <dbReference type="ChEBI" id="CHEBI:15377"/>
        <dbReference type="ChEBI" id="CHEBI:15378"/>
        <dbReference type="ChEBI" id="CHEBI:58003"/>
        <dbReference type="ChEBI" id="CHEBI:60377"/>
    </reaction>
    <physiologicalReaction direction="left-to-right" evidence="1">
        <dbReference type="Rhea" id="RHEA:72676"/>
    </physiologicalReaction>
</comment>
<evidence type="ECO:0000259" key="4">
    <source>
        <dbReference type="SMART" id="SM00849"/>
    </source>
</evidence>
<dbReference type="Gene3D" id="3.40.50.10890">
    <property type="match status" value="1"/>
</dbReference>
<protein>
    <recommendedName>
        <fullName evidence="4">Metallo-beta-lactamase domain-containing protein</fullName>
    </recommendedName>
</protein>
<dbReference type="Proteomes" id="UP000637643">
    <property type="component" value="Unassembled WGS sequence"/>
</dbReference>
<dbReference type="PANTHER" id="PTHR11203">
    <property type="entry name" value="CLEAVAGE AND POLYADENYLATION SPECIFICITY FACTOR FAMILY MEMBER"/>
    <property type="match status" value="1"/>
</dbReference>
<name>A0A917D161_9BACL</name>
<keyword evidence="6" id="KW-1185">Reference proteome</keyword>
<reference evidence="5" key="1">
    <citation type="journal article" date="2014" name="Int. J. Syst. Evol. Microbiol.">
        <title>Complete genome sequence of Corynebacterium casei LMG S-19264T (=DSM 44701T), isolated from a smear-ripened cheese.</title>
        <authorList>
            <consortium name="US DOE Joint Genome Institute (JGI-PGF)"/>
            <person name="Walter F."/>
            <person name="Albersmeier A."/>
            <person name="Kalinowski J."/>
            <person name="Ruckert C."/>
        </authorList>
    </citation>
    <scope>NUCLEOTIDE SEQUENCE</scope>
    <source>
        <strain evidence="5">CGMCC 1.16134</strain>
    </source>
</reference>
<evidence type="ECO:0000313" key="6">
    <source>
        <dbReference type="Proteomes" id="UP000637643"/>
    </source>
</evidence>
<comment type="function">
    <text evidence="2">Counteracts the endogenous Pycsar antiviral defense system. Phosphodiesterase that enables metal-dependent hydrolysis of host cyclic nucleotide Pycsar defense signals such as cCMP and cUMP.</text>
</comment>
<dbReference type="PANTHER" id="PTHR11203:SF37">
    <property type="entry name" value="INTEGRATOR COMPLEX SUBUNIT 11"/>
    <property type="match status" value="1"/>
</dbReference>
<evidence type="ECO:0000256" key="1">
    <source>
        <dbReference type="ARBA" id="ARBA00034221"/>
    </source>
</evidence>
<sequence length="445" mass="48495">MTTTTLSIWGGAGEHGRSCYLLQHGTSAILLDCGVKKEGPGEYPLLDREIVRKLQTVFLSHAHEDHSIALPLLYKYGYTGEIWTTRETAGQLPGYFAAWSRYAEAKGVALPYGEDDLAAMRFMYLEDHAEPLTWVTLAPGLRVLWGRSGHLAGAVWLALEWNGKKLFFSGDYTEESLLLAVDRPEGIFGQEVADCSGGTGEPGRVAVPADLALVDAAYGTDPDGQAAKLGQLEAALRLTLAGSGSVLLPVPLHGRGQELLLWASERFPSTRLVVEEALLAPIRSWSVGSAWLRPDAGERLQALLRHPNLDVVSTWTEREKAMQKLHGALVFTNDGMMASAKAQWYYSQLAASPGNQVIFTGHLPKGGFARRLFQEQSSTACPVSLIRYKVHQGLPDIRSMLTTVPSSHTVLVHAAKQGTDHVVNLLHGEGFTELYSLLPGSRISF</sequence>
<dbReference type="SMART" id="SM00849">
    <property type="entry name" value="Lactamase_B"/>
    <property type="match status" value="1"/>
</dbReference>
<dbReference type="InterPro" id="IPR036866">
    <property type="entry name" value="RibonucZ/Hydroxyglut_hydro"/>
</dbReference>
<dbReference type="EMBL" id="BMKR01000041">
    <property type="protein sequence ID" value="GGG06662.1"/>
    <property type="molecule type" value="Genomic_DNA"/>
</dbReference>
<dbReference type="InterPro" id="IPR001279">
    <property type="entry name" value="Metallo-B-lactamas"/>
</dbReference>
<reference evidence="5" key="2">
    <citation type="submission" date="2020-09" db="EMBL/GenBank/DDBJ databases">
        <authorList>
            <person name="Sun Q."/>
            <person name="Zhou Y."/>
        </authorList>
    </citation>
    <scope>NUCLEOTIDE SEQUENCE</scope>
    <source>
        <strain evidence="5">CGMCC 1.16134</strain>
    </source>
</reference>
<evidence type="ECO:0000256" key="2">
    <source>
        <dbReference type="ARBA" id="ARBA00034301"/>
    </source>
</evidence>
<accession>A0A917D161</accession>
<evidence type="ECO:0000313" key="5">
    <source>
        <dbReference type="EMBL" id="GGG06662.1"/>
    </source>
</evidence>
<proteinExistence type="predicted"/>
<evidence type="ECO:0000256" key="3">
    <source>
        <dbReference type="ARBA" id="ARBA00048505"/>
    </source>
</evidence>
<dbReference type="AlphaFoldDB" id="A0A917D161"/>
<comment type="caution">
    <text evidence="5">The sequence shown here is derived from an EMBL/GenBank/DDBJ whole genome shotgun (WGS) entry which is preliminary data.</text>
</comment>
<comment type="catalytic activity">
    <reaction evidence="3">
        <text>3',5'-cyclic UMP + H2O = UMP + H(+)</text>
        <dbReference type="Rhea" id="RHEA:70575"/>
        <dbReference type="ChEBI" id="CHEBI:15377"/>
        <dbReference type="ChEBI" id="CHEBI:15378"/>
        <dbReference type="ChEBI" id="CHEBI:57865"/>
        <dbReference type="ChEBI" id="CHEBI:184387"/>
    </reaction>
    <physiologicalReaction direction="left-to-right" evidence="3">
        <dbReference type="Rhea" id="RHEA:70576"/>
    </physiologicalReaction>
</comment>
<feature type="domain" description="Metallo-beta-lactamase" evidence="4">
    <location>
        <begin position="16"/>
        <end position="210"/>
    </location>
</feature>
<gene>
    <name evidence="5" type="ORF">GCM10010912_59140</name>
</gene>
<organism evidence="5 6">
    <name type="scientific">Paenibacillus albidus</name>
    <dbReference type="NCBI Taxonomy" id="2041023"/>
    <lineage>
        <taxon>Bacteria</taxon>
        <taxon>Bacillati</taxon>
        <taxon>Bacillota</taxon>
        <taxon>Bacilli</taxon>
        <taxon>Bacillales</taxon>
        <taxon>Paenibacillaceae</taxon>
        <taxon>Paenibacillus</taxon>
    </lineage>
</organism>